<dbReference type="Proteomes" id="UP000607281">
    <property type="component" value="Unassembled WGS sequence"/>
</dbReference>
<evidence type="ECO:0000313" key="2">
    <source>
        <dbReference type="Proteomes" id="UP000607281"/>
    </source>
</evidence>
<keyword evidence="2" id="KW-1185">Reference proteome</keyword>
<protein>
    <submittedName>
        <fullName evidence="1">Uncharacterized protein</fullName>
    </submittedName>
</protein>
<proteinExistence type="predicted"/>
<name>A0ABR8CR46_9NOST</name>
<evidence type="ECO:0000313" key="1">
    <source>
        <dbReference type="EMBL" id="MBD2345667.1"/>
    </source>
</evidence>
<gene>
    <name evidence="1" type="ORF">H6G18_16140</name>
</gene>
<dbReference type="RefSeq" id="WP_190408092.1">
    <property type="nucleotide sequence ID" value="NZ_JACJRF010000027.1"/>
</dbReference>
<sequence>MKGNSPQPNFKKQFRDDGGTYGVIANPSVWRPFGLVAPIYWLSTGKDDMRLRD</sequence>
<dbReference type="EMBL" id="JACJRF010000027">
    <property type="protein sequence ID" value="MBD2345667.1"/>
    <property type="molecule type" value="Genomic_DNA"/>
</dbReference>
<organism evidence="1 2">
    <name type="scientific">Anabaena subtropica FACHB-260</name>
    <dbReference type="NCBI Taxonomy" id="2692884"/>
    <lineage>
        <taxon>Bacteria</taxon>
        <taxon>Bacillati</taxon>
        <taxon>Cyanobacteriota</taxon>
        <taxon>Cyanophyceae</taxon>
        <taxon>Nostocales</taxon>
        <taxon>Nostocaceae</taxon>
        <taxon>Anabaena</taxon>
    </lineage>
</organism>
<comment type="caution">
    <text evidence="1">The sequence shown here is derived from an EMBL/GenBank/DDBJ whole genome shotgun (WGS) entry which is preliminary data.</text>
</comment>
<reference evidence="1 2" key="1">
    <citation type="journal article" date="2020" name="ISME J.">
        <title>Comparative genomics reveals insights into cyanobacterial evolution and habitat adaptation.</title>
        <authorList>
            <person name="Chen M.Y."/>
            <person name="Teng W.K."/>
            <person name="Zhao L."/>
            <person name="Hu C.X."/>
            <person name="Zhou Y.K."/>
            <person name="Han B.P."/>
            <person name="Song L.R."/>
            <person name="Shu W.S."/>
        </authorList>
    </citation>
    <scope>NUCLEOTIDE SEQUENCE [LARGE SCALE GENOMIC DNA]</scope>
    <source>
        <strain evidence="1 2">FACHB-260</strain>
    </source>
</reference>
<accession>A0ABR8CR46</accession>